<dbReference type="KEGG" id="asim:FE240_17245"/>
<evidence type="ECO:0000313" key="1">
    <source>
        <dbReference type="EMBL" id="QFI56272.1"/>
    </source>
</evidence>
<organism evidence="1 2">
    <name type="scientific">Aeromonas simiae</name>
    <dbReference type="NCBI Taxonomy" id="218936"/>
    <lineage>
        <taxon>Bacteria</taxon>
        <taxon>Pseudomonadati</taxon>
        <taxon>Pseudomonadota</taxon>
        <taxon>Gammaproteobacteria</taxon>
        <taxon>Aeromonadales</taxon>
        <taxon>Aeromonadaceae</taxon>
        <taxon>Aeromonas</taxon>
    </lineage>
</organism>
<dbReference type="Proteomes" id="UP000594034">
    <property type="component" value="Chromosome"/>
</dbReference>
<dbReference type="EMBL" id="CP040449">
    <property type="protein sequence ID" value="QFI56272.1"/>
    <property type="molecule type" value="Genomic_DNA"/>
</dbReference>
<keyword evidence="2" id="KW-1185">Reference proteome</keyword>
<accession>A0A5J6WYX7</accession>
<reference evidence="1 2" key="1">
    <citation type="submission" date="2019-05" db="EMBL/GenBank/DDBJ databases">
        <title>OXA-830, a novel chromosomally encoded expanded-spectrum class D beta-lactamase in Aeromonas simiae.</title>
        <authorList>
            <person name="Zhou W."/>
            <person name="Chen Q."/>
        </authorList>
    </citation>
    <scope>NUCLEOTIDE SEQUENCE [LARGE SCALE GENOMIC DNA]</scope>
    <source>
        <strain evidence="1 2">A6</strain>
    </source>
</reference>
<evidence type="ECO:0000313" key="2">
    <source>
        <dbReference type="Proteomes" id="UP000594034"/>
    </source>
</evidence>
<proteinExistence type="predicted"/>
<gene>
    <name evidence="1" type="ORF">FE240_17245</name>
</gene>
<dbReference type="AlphaFoldDB" id="A0A5J6WYX7"/>
<sequence>MKKIGVLILLVASALYFYMGEDKTNKLNVIAQNRILAVAMDYDISAMGDIREHHDIDAVVTVSNAYMMDDEHYLAEGVFRLGAVCKNIVVKWKKDALFTPENRLIMKNEKC</sequence>
<name>A0A5J6WYX7_9GAMM</name>
<dbReference type="RefSeq" id="WP_193002691.1">
    <property type="nucleotide sequence ID" value="NZ_CP040449.1"/>
</dbReference>
<protein>
    <submittedName>
        <fullName evidence="1">Uncharacterized protein</fullName>
    </submittedName>
</protein>